<keyword evidence="4 8" id="KW-0479">Metal-binding</keyword>
<evidence type="ECO:0000256" key="5">
    <source>
        <dbReference type="ARBA" id="ARBA00023002"/>
    </source>
</evidence>
<feature type="binding site" description="axial binding residue" evidence="8">
    <location>
        <position position="345"/>
    </location>
    <ligand>
        <name>heme</name>
        <dbReference type="ChEBI" id="CHEBI:30413"/>
    </ligand>
    <ligandPart>
        <name>Fe</name>
        <dbReference type="ChEBI" id="CHEBI:18248"/>
    </ligandPart>
</feature>
<proteinExistence type="inferred from homology"/>
<dbReference type="Pfam" id="PF00067">
    <property type="entry name" value="p450"/>
    <property type="match status" value="1"/>
</dbReference>
<dbReference type="FunFam" id="1.10.630.10:FF:000036">
    <property type="entry name" value="CYtochrome P450 family"/>
    <property type="match status" value="1"/>
</dbReference>
<dbReference type="CDD" id="cd20651">
    <property type="entry name" value="CYP15A1-like"/>
    <property type="match status" value="1"/>
</dbReference>
<dbReference type="GO" id="GO:0006805">
    <property type="term" value="P:xenobiotic metabolic process"/>
    <property type="evidence" value="ECO:0007669"/>
    <property type="project" value="TreeGrafter"/>
</dbReference>
<dbReference type="PANTHER" id="PTHR24300:SF376">
    <property type="entry name" value="CYTOCHROME P450 15A1"/>
    <property type="match status" value="1"/>
</dbReference>
<dbReference type="PRINTS" id="PR00385">
    <property type="entry name" value="P450"/>
</dbReference>
<dbReference type="AlphaFoldDB" id="A0A8K0FW12"/>
<comment type="caution">
    <text evidence="10">The sequence shown here is derived from an EMBL/GenBank/DDBJ whole genome shotgun (WGS) entry which is preliminary data.</text>
</comment>
<dbReference type="GO" id="GO:0008395">
    <property type="term" value="F:steroid hydroxylase activity"/>
    <property type="evidence" value="ECO:0007669"/>
    <property type="project" value="TreeGrafter"/>
</dbReference>
<evidence type="ECO:0000256" key="4">
    <source>
        <dbReference type="ARBA" id="ARBA00022723"/>
    </source>
</evidence>
<dbReference type="GO" id="GO:0020037">
    <property type="term" value="F:heme binding"/>
    <property type="evidence" value="ECO:0007669"/>
    <property type="project" value="InterPro"/>
</dbReference>
<keyword evidence="7 9" id="KW-0503">Monooxygenase</keyword>
<accession>A0A8K0FW12</accession>
<keyword evidence="11" id="KW-1185">Reference proteome</keyword>
<dbReference type="InterPro" id="IPR001128">
    <property type="entry name" value="Cyt_P450"/>
</dbReference>
<comment type="cofactor">
    <cofactor evidence="1 8">
        <name>heme</name>
        <dbReference type="ChEBI" id="CHEBI:30413"/>
    </cofactor>
</comment>
<dbReference type="OrthoDB" id="1055148at2759"/>
<dbReference type="InterPro" id="IPR050182">
    <property type="entry name" value="Cytochrome_P450_fam2"/>
</dbReference>
<dbReference type="GO" id="GO:0005737">
    <property type="term" value="C:cytoplasm"/>
    <property type="evidence" value="ECO:0007669"/>
    <property type="project" value="TreeGrafter"/>
</dbReference>
<name>A0A8K0FW12_IGNLU</name>
<keyword evidence="6 8" id="KW-0408">Iron</keyword>
<evidence type="ECO:0000256" key="6">
    <source>
        <dbReference type="ARBA" id="ARBA00023004"/>
    </source>
</evidence>
<evidence type="ECO:0000313" key="10">
    <source>
        <dbReference type="EMBL" id="KAF2880080.1"/>
    </source>
</evidence>
<dbReference type="InterPro" id="IPR036396">
    <property type="entry name" value="Cyt_P450_sf"/>
</dbReference>
<dbReference type="PROSITE" id="PS00086">
    <property type="entry name" value="CYTOCHROME_P450"/>
    <property type="match status" value="1"/>
</dbReference>
<dbReference type="GO" id="GO:0005506">
    <property type="term" value="F:iron ion binding"/>
    <property type="evidence" value="ECO:0007669"/>
    <property type="project" value="InterPro"/>
</dbReference>
<evidence type="ECO:0000256" key="7">
    <source>
        <dbReference type="ARBA" id="ARBA00023033"/>
    </source>
</evidence>
<dbReference type="SUPFAM" id="SSF48264">
    <property type="entry name" value="Cytochrome P450"/>
    <property type="match status" value="1"/>
</dbReference>
<dbReference type="PRINTS" id="PR00463">
    <property type="entry name" value="EP450I"/>
</dbReference>
<evidence type="ECO:0000256" key="8">
    <source>
        <dbReference type="PIRSR" id="PIRSR602401-1"/>
    </source>
</evidence>
<dbReference type="PANTHER" id="PTHR24300">
    <property type="entry name" value="CYTOCHROME P450 508A4-RELATED"/>
    <property type="match status" value="1"/>
</dbReference>
<comment type="similarity">
    <text evidence="2 9">Belongs to the cytochrome P450 family.</text>
</comment>
<dbReference type="EMBL" id="VTPC01091030">
    <property type="protein sequence ID" value="KAF2880080.1"/>
    <property type="molecule type" value="Genomic_DNA"/>
</dbReference>
<sequence length="401" mass="46650">MSDLEIIIYPLLKKFFLYPGIVFSDGQLWQKQRKFSLQHLRNFGYGKREMEQKVIEESKELIENLKKNCSKPIFMHQAFDVGVLNVLWTMMAGERFALDDARLIKLLKIIHDAFRLIDMSGGLLNQMPFLRYIVPNTCGYTQIVNILTRMWEFLEDTIAEHRKTVCSSYARDLIDAFLHKMNVTEEYDSTFNDEQLLSLCLDLFMAGSETTSNTLGFAILYMLEYPDVQKKVQLEMDDVVGRNRWPNMQDKINLPYTEAVLMEIQRRANVPPLGVAHRATCNTNLYGHLIPEGTIILTSLYSVHMDKDFWRDPMAFKPERFLNEHGKLVVPEWHFIPFGYGKRRCLGESLAKTNYYLFFTAMLHNFHILKVPNDTELSLDGYDGVTISPKPFKAILLSRND</sequence>
<dbReference type="InterPro" id="IPR017972">
    <property type="entry name" value="Cyt_P450_CS"/>
</dbReference>
<evidence type="ECO:0000256" key="9">
    <source>
        <dbReference type="RuleBase" id="RU000461"/>
    </source>
</evidence>
<keyword evidence="5 9" id="KW-0560">Oxidoreductase</keyword>
<protein>
    <recommendedName>
        <fullName evidence="12">Cytochrome P450</fullName>
    </recommendedName>
</protein>
<gene>
    <name evidence="10" type="ORF">ILUMI_26092</name>
</gene>
<evidence type="ECO:0000256" key="2">
    <source>
        <dbReference type="ARBA" id="ARBA00010617"/>
    </source>
</evidence>
<keyword evidence="3 8" id="KW-0349">Heme</keyword>
<evidence type="ECO:0000256" key="3">
    <source>
        <dbReference type="ARBA" id="ARBA00022617"/>
    </source>
</evidence>
<organism evidence="10 11">
    <name type="scientific">Ignelater luminosus</name>
    <name type="common">Cucubano</name>
    <name type="synonym">Pyrophorus luminosus</name>
    <dbReference type="NCBI Taxonomy" id="2038154"/>
    <lineage>
        <taxon>Eukaryota</taxon>
        <taxon>Metazoa</taxon>
        <taxon>Ecdysozoa</taxon>
        <taxon>Arthropoda</taxon>
        <taxon>Hexapoda</taxon>
        <taxon>Insecta</taxon>
        <taxon>Pterygota</taxon>
        <taxon>Neoptera</taxon>
        <taxon>Endopterygota</taxon>
        <taxon>Coleoptera</taxon>
        <taxon>Polyphaga</taxon>
        <taxon>Elateriformia</taxon>
        <taxon>Elateroidea</taxon>
        <taxon>Elateridae</taxon>
        <taxon>Agrypninae</taxon>
        <taxon>Pyrophorini</taxon>
        <taxon>Ignelater</taxon>
    </lineage>
</organism>
<dbReference type="Gene3D" id="1.10.630.10">
    <property type="entry name" value="Cytochrome P450"/>
    <property type="match status" value="1"/>
</dbReference>
<dbReference type="GO" id="GO:0016712">
    <property type="term" value="F:oxidoreductase activity, acting on paired donors, with incorporation or reduction of molecular oxygen, reduced flavin or flavoprotein as one donor, and incorporation of one atom of oxygen"/>
    <property type="evidence" value="ECO:0007669"/>
    <property type="project" value="TreeGrafter"/>
</dbReference>
<evidence type="ECO:0008006" key="12">
    <source>
        <dbReference type="Google" id="ProtNLM"/>
    </source>
</evidence>
<dbReference type="GO" id="GO:0006082">
    <property type="term" value="P:organic acid metabolic process"/>
    <property type="evidence" value="ECO:0007669"/>
    <property type="project" value="TreeGrafter"/>
</dbReference>
<evidence type="ECO:0000256" key="1">
    <source>
        <dbReference type="ARBA" id="ARBA00001971"/>
    </source>
</evidence>
<reference evidence="10" key="1">
    <citation type="submission" date="2019-08" db="EMBL/GenBank/DDBJ databases">
        <title>The genome of the North American firefly Photinus pyralis.</title>
        <authorList>
            <consortium name="Photinus pyralis genome working group"/>
            <person name="Fallon T.R."/>
            <person name="Sander Lower S.E."/>
            <person name="Weng J.-K."/>
        </authorList>
    </citation>
    <scope>NUCLEOTIDE SEQUENCE</scope>
    <source>
        <strain evidence="10">TRF0915ILg1</strain>
        <tissue evidence="10">Whole body</tissue>
    </source>
</reference>
<dbReference type="Proteomes" id="UP000801492">
    <property type="component" value="Unassembled WGS sequence"/>
</dbReference>
<evidence type="ECO:0000313" key="11">
    <source>
        <dbReference type="Proteomes" id="UP000801492"/>
    </source>
</evidence>
<dbReference type="InterPro" id="IPR002401">
    <property type="entry name" value="Cyt_P450_E_grp-I"/>
</dbReference>